<evidence type="ECO:0000313" key="2">
    <source>
        <dbReference type="EMBL" id="MBW0469900.1"/>
    </source>
</evidence>
<evidence type="ECO:0000313" key="3">
    <source>
        <dbReference type="Proteomes" id="UP000765509"/>
    </source>
</evidence>
<dbReference type="OrthoDB" id="2507294at2759"/>
<dbReference type="AlphaFoldDB" id="A0A9Q3GK33"/>
<feature type="region of interest" description="Disordered" evidence="1">
    <location>
        <begin position="1"/>
        <end position="21"/>
    </location>
</feature>
<sequence>MPKLSTQCSHKESPVKTKEEMKNNFITDLRNQENNQILMEEEPQLKEWTTFTGEGEHDHMSFIKTIDMLQEDYSITDKLINSILH</sequence>
<dbReference type="Proteomes" id="UP000765509">
    <property type="component" value="Unassembled WGS sequence"/>
</dbReference>
<dbReference type="EMBL" id="AVOT02002304">
    <property type="protein sequence ID" value="MBW0469900.1"/>
    <property type="molecule type" value="Genomic_DNA"/>
</dbReference>
<name>A0A9Q3GK33_9BASI</name>
<keyword evidence="3" id="KW-1185">Reference proteome</keyword>
<evidence type="ECO:0000256" key="1">
    <source>
        <dbReference type="SAM" id="MobiDB-lite"/>
    </source>
</evidence>
<comment type="caution">
    <text evidence="2">The sequence shown here is derived from an EMBL/GenBank/DDBJ whole genome shotgun (WGS) entry which is preliminary data.</text>
</comment>
<feature type="compositionally biased region" description="Basic and acidic residues" evidence="1">
    <location>
        <begin position="9"/>
        <end position="21"/>
    </location>
</feature>
<organism evidence="2 3">
    <name type="scientific">Austropuccinia psidii MF-1</name>
    <dbReference type="NCBI Taxonomy" id="1389203"/>
    <lineage>
        <taxon>Eukaryota</taxon>
        <taxon>Fungi</taxon>
        <taxon>Dikarya</taxon>
        <taxon>Basidiomycota</taxon>
        <taxon>Pucciniomycotina</taxon>
        <taxon>Pucciniomycetes</taxon>
        <taxon>Pucciniales</taxon>
        <taxon>Sphaerophragmiaceae</taxon>
        <taxon>Austropuccinia</taxon>
    </lineage>
</organism>
<reference evidence="2" key="1">
    <citation type="submission" date="2021-03" db="EMBL/GenBank/DDBJ databases">
        <title>Draft genome sequence of rust myrtle Austropuccinia psidii MF-1, a brazilian biotype.</title>
        <authorList>
            <person name="Quecine M.C."/>
            <person name="Pachon D.M.R."/>
            <person name="Bonatelli M.L."/>
            <person name="Correr F.H."/>
            <person name="Franceschini L.M."/>
            <person name="Leite T.F."/>
            <person name="Margarido G.R.A."/>
            <person name="Almeida C.A."/>
            <person name="Ferrarezi J.A."/>
            <person name="Labate C.A."/>
        </authorList>
    </citation>
    <scope>NUCLEOTIDE SEQUENCE</scope>
    <source>
        <strain evidence="2">MF-1</strain>
    </source>
</reference>
<accession>A0A9Q3GK33</accession>
<protein>
    <submittedName>
        <fullName evidence="2">Uncharacterized protein</fullName>
    </submittedName>
</protein>
<gene>
    <name evidence="2" type="ORF">O181_009615</name>
</gene>
<proteinExistence type="predicted"/>